<comment type="catalytic activity">
    <reaction evidence="9">
        <text>adenylyl-molybdopterin + molybdate = Mo-molybdopterin + AMP + H(+)</text>
        <dbReference type="Rhea" id="RHEA:35047"/>
        <dbReference type="ChEBI" id="CHEBI:15378"/>
        <dbReference type="ChEBI" id="CHEBI:36264"/>
        <dbReference type="ChEBI" id="CHEBI:62727"/>
        <dbReference type="ChEBI" id="CHEBI:71302"/>
        <dbReference type="ChEBI" id="CHEBI:456215"/>
        <dbReference type="EC" id="2.10.1.1"/>
    </reaction>
</comment>
<dbReference type="InterPro" id="IPR008284">
    <property type="entry name" value="MoCF_biosynth_CS"/>
</dbReference>
<keyword evidence="10" id="KW-0808">Transferase</keyword>
<sequence length="650" mass="70456">MKRKVYLDDLPLERAIERYFAHLQEIGTLNPGPPELIPAEEALNRVTALPVYARNSSPHYHASAMDGFVVHSTSTYGASESTPVQLKVGEETVLVDTGDPVPAGFDAVIMIEDIHYVQPDLIEIIHPATPWQHVRAVGEDIIATEMIVPANHQVRPVDIGAFLAGGVNDIYVHPCPRVALLPTGTELVQPGSELLPGDIVEFNSRIFGAMAKQWGAVALRRDITADDFDSLKTVISSAVDEADIVIVNAGSSAGSEDYTADVIQSLGKVLVHGIATKPGKPVILGEIKGKPVIGVPGYPVSAYLVMELFVKPLVYRKLGLHPPDIKKVEATVSRKLVSPMGVEEFVRVKLGQVSDKIIATPVSRGAGILMSLVRADGMIRVPRLSEGYNGGDIALVELFRPLEEIKDTTVIIGSHDITLDVLANFLRLKYPSSSLSSAHVGSLGGLSAIKRGESHCAGIHLLDEETGDYNTTYVKKLLPGRDVVLVNLVYREQGLILAAGNPKNIRTLEDLAGNGISFVNRQRGSGTRILLDYHLSELGINDDNIHGYEHEEYTHMAVAAAVKAGAADAGLGIRAAAQALGLEFIGIAEERYDLCIPVEFMETPYIQRLLEVISLTEFKEEVVKLGGYDLRDCGKVMWHSNKARENLLLV</sequence>
<name>A0A9X4H6C5_9FIRM</name>
<dbReference type="InterPro" id="IPR005110">
    <property type="entry name" value="MoeA_linker/N"/>
</dbReference>
<dbReference type="Proteomes" id="UP001154312">
    <property type="component" value="Unassembled WGS sequence"/>
</dbReference>
<evidence type="ECO:0000256" key="4">
    <source>
        <dbReference type="ARBA" id="ARBA00010763"/>
    </source>
</evidence>
<evidence type="ECO:0000256" key="8">
    <source>
        <dbReference type="ARBA" id="ARBA00023150"/>
    </source>
</evidence>
<dbReference type="GO" id="GO:0006777">
    <property type="term" value="P:Mo-molybdopterin cofactor biosynthetic process"/>
    <property type="evidence" value="ECO:0007669"/>
    <property type="project" value="UniProtKB-UniRule"/>
</dbReference>
<keyword evidence="10" id="KW-0479">Metal-binding</keyword>
<evidence type="ECO:0000256" key="9">
    <source>
        <dbReference type="ARBA" id="ARBA00047317"/>
    </source>
</evidence>
<evidence type="ECO:0000256" key="7">
    <source>
        <dbReference type="ARBA" id="ARBA00022505"/>
    </source>
</evidence>
<evidence type="ECO:0000313" key="12">
    <source>
        <dbReference type="EMBL" id="MDF9409167.1"/>
    </source>
</evidence>
<dbReference type="InterPro" id="IPR001453">
    <property type="entry name" value="MoaB/Mog_dom"/>
</dbReference>
<evidence type="ECO:0000259" key="11">
    <source>
        <dbReference type="SMART" id="SM00852"/>
    </source>
</evidence>
<protein>
    <recommendedName>
        <fullName evidence="6 10">Molybdopterin molybdenumtransferase</fullName>
        <ecNumber evidence="5 10">2.10.1.1</ecNumber>
    </recommendedName>
</protein>
<dbReference type="InterPro" id="IPR005111">
    <property type="entry name" value="MoeA_C_domain_IV"/>
</dbReference>
<comment type="cofactor">
    <cofactor evidence="10">
        <name>Mg(2+)</name>
        <dbReference type="ChEBI" id="CHEBI:18420"/>
    </cofactor>
</comment>
<dbReference type="PANTHER" id="PTHR10192:SF16">
    <property type="entry name" value="MOLYBDOPTERIN MOLYBDENUMTRANSFERASE"/>
    <property type="match status" value="1"/>
</dbReference>
<dbReference type="NCBIfam" id="NF011068">
    <property type="entry name" value="PRK14498.1"/>
    <property type="match status" value="1"/>
</dbReference>
<dbReference type="InterPro" id="IPR036135">
    <property type="entry name" value="MoeA_linker/N_sf"/>
</dbReference>
<dbReference type="PROSITE" id="PS01079">
    <property type="entry name" value="MOCF_BIOSYNTHESIS_2"/>
    <property type="match status" value="1"/>
</dbReference>
<comment type="caution">
    <text evidence="12">The sequence shown here is derived from an EMBL/GenBank/DDBJ whole genome shotgun (WGS) entry which is preliminary data.</text>
</comment>
<dbReference type="Pfam" id="PF00994">
    <property type="entry name" value="MoCF_biosynth"/>
    <property type="match status" value="1"/>
</dbReference>
<keyword evidence="7 10" id="KW-0500">Molybdenum</keyword>
<evidence type="ECO:0000256" key="5">
    <source>
        <dbReference type="ARBA" id="ARBA00013269"/>
    </source>
</evidence>
<dbReference type="SUPFAM" id="SSF63867">
    <property type="entry name" value="MoeA C-terminal domain-like"/>
    <property type="match status" value="1"/>
</dbReference>
<evidence type="ECO:0000256" key="6">
    <source>
        <dbReference type="ARBA" id="ARBA00021108"/>
    </source>
</evidence>
<dbReference type="Pfam" id="PF03453">
    <property type="entry name" value="MoeA_N"/>
    <property type="match status" value="1"/>
</dbReference>
<comment type="function">
    <text evidence="2">May be involved in the biosynthesis of molybdopterin.</text>
</comment>
<dbReference type="InterPro" id="IPR024370">
    <property type="entry name" value="PBP_domain"/>
</dbReference>
<gene>
    <name evidence="12" type="ORF">L7E55_12510</name>
</gene>
<dbReference type="AlphaFoldDB" id="A0A9X4H6C5"/>
<evidence type="ECO:0000256" key="1">
    <source>
        <dbReference type="ARBA" id="ARBA00002901"/>
    </source>
</evidence>
<keyword evidence="10" id="KW-0460">Magnesium</keyword>
<dbReference type="Pfam" id="PF12727">
    <property type="entry name" value="PBP_like"/>
    <property type="match status" value="1"/>
</dbReference>
<dbReference type="SUPFAM" id="SSF53218">
    <property type="entry name" value="Molybdenum cofactor biosynthesis proteins"/>
    <property type="match status" value="1"/>
</dbReference>
<keyword evidence="8 10" id="KW-0501">Molybdenum cofactor biosynthesis</keyword>
<dbReference type="RefSeq" id="WP_277444649.1">
    <property type="nucleotide sequence ID" value="NZ_JAKOAV010000025.1"/>
</dbReference>
<dbReference type="Gene3D" id="3.40.190.10">
    <property type="entry name" value="Periplasmic binding protein-like II"/>
    <property type="match status" value="1"/>
</dbReference>
<comment type="similarity">
    <text evidence="4 10">Belongs to the MoeA family.</text>
</comment>
<evidence type="ECO:0000256" key="2">
    <source>
        <dbReference type="ARBA" id="ARBA00003487"/>
    </source>
</evidence>
<organism evidence="12 13">
    <name type="scientific">Pelotomaculum isophthalicicum JI</name>
    <dbReference type="NCBI Taxonomy" id="947010"/>
    <lineage>
        <taxon>Bacteria</taxon>
        <taxon>Bacillati</taxon>
        <taxon>Bacillota</taxon>
        <taxon>Clostridia</taxon>
        <taxon>Eubacteriales</taxon>
        <taxon>Desulfotomaculaceae</taxon>
        <taxon>Pelotomaculum</taxon>
    </lineage>
</organism>
<reference evidence="12" key="1">
    <citation type="submission" date="2022-02" db="EMBL/GenBank/DDBJ databases">
        <authorList>
            <person name="Leng L."/>
        </authorList>
    </citation>
    <scope>NUCLEOTIDE SEQUENCE</scope>
    <source>
        <strain evidence="12">JI</strain>
    </source>
</reference>
<dbReference type="SUPFAM" id="SSF53850">
    <property type="entry name" value="Periplasmic binding protein-like II"/>
    <property type="match status" value="1"/>
</dbReference>
<keyword evidence="13" id="KW-1185">Reference proteome</keyword>
<dbReference type="SUPFAM" id="SSF63882">
    <property type="entry name" value="MoeA N-terminal region -like"/>
    <property type="match status" value="1"/>
</dbReference>
<dbReference type="PANTHER" id="PTHR10192">
    <property type="entry name" value="MOLYBDOPTERIN BIOSYNTHESIS PROTEIN"/>
    <property type="match status" value="1"/>
</dbReference>
<evidence type="ECO:0000313" key="13">
    <source>
        <dbReference type="Proteomes" id="UP001154312"/>
    </source>
</evidence>
<comment type="function">
    <text evidence="1 10">Catalyzes the insertion of molybdate into adenylated molybdopterin with the concomitant release of AMP.</text>
</comment>
<dbReference type="EC" id="2.10.1.1" evidence="5 10"/>
<evidence type="ECO:0000256" key="10">
    <source>
        <dbReference type="RuleBase" id="RU365090"/>
    </source>
</evidence>
<dbReference type="CDD" id="cd00887">
    <property type="entry name" value="MoeA"/>
    <property type="match status" value="1"/>
</dbReference>
<dbReference type="InterPro" id="IPR036425">
    <property type="entry name" value="MoaB/Mog-like_dom_sf"/>
</dbReference>
<dbReference type="InterPro" id="IPR036688">
    <property type="entry name" value="MoeA_C_domain_IV_sf"/>
</dbReference>
<accession>A0A9X4H6C5</accession>
<evidence type="ECO:0000256" key="3">
    <source>
        <dbReference type="ARBA" id="ARBA00005046"/>
    </source>
</evidence>
<dbReference type="GO" id="GO:0061599">
    <property type="term" value="F:molybdopterin molybdotransferase activity"/>
    <property type="evidence" value="ECO:0007669"/>
    <property type="project" value="UniProtKB-UniRule"/>
</dbReference>
<dbReference type="InterPro" id="IPR038987">
    <property type="entry name" value="MoeA-like"/>
</dbReference>
<dbReference type="GO" id="GO:0046872">
    <property type="term" value="F:metal ion binding"/>
    <property type="evidence" value="ECO:0007669"/>
    <property type="project" value="UniProtKB-UniRule"/>
</dbReference>
<dbReference type="Gene3D" id="2.170.190.11">
    <property type="entry name" value="Molybdopterin biosynthesis moea protein, domain 3"/>
    <property type="match status" value="1"/>
</dbReference>
<dbReference type="Pfam" id="PF03454">
    <property type="entry name" value="MoeA_C"/>
    <property type="match status" value="1"/>
</dbReference>
<dbReference type="Gene3D" id="3.40.980.10">
    <property type="entry name" value="MoaB/Mog-like domain"/>
    <property type="match status" value="1"/>
</dbReference>
<proteinExistence type="inferred from homology"/>
<feature type="domain" description="MoaB/Mog" evidence="11">
    <location>
        <begin position="179"/>
        <end position="316"/>
    </location>
</feature>
<dbReference type="Gene3D" id="3.90.105.10">
    <property type="entry name" value="Molybdopterin biosynthesis moea protein, domain 2"/>
    <property type="match status" value="1"/>
</dbReference>
<dbReference type="Gene3D" id="2.40.340.10">
    <property type="entry name" value="MoeA, C-terminal, domain IV"/>
    <property type="match status" value="1"/>
</dbReference>
<dbReference type="GO" id="GO:0005829">
    <property type="term" value="C:cytosol"/>
    <property type="evidence" value="ECO:0007669"/>
    <property type="project" value="TreeGrafter"/>
</dbReference>
<dbReference type="EMBL" id="JAKOAV010000025">
    <property type="protein sequence ID" value="MDF9409167.1"/>
    <property type="molecule type" value="Genomic_DNA"/>
</dbReference>
<dbReference type="SMART" id="SM00852">
    <property type="entry name" value="MoCF_biosynth"/>
    <property type="match status" value="1"/>
</dbReference>
<comment type="pathway">
    <text evidence="3 10">Cofactor biosynthesis; molybdopterin biosynthesis.</text>
</comment>